<sequence>MLGGDISKITWEQFKERFYAKFFSANVKYAKQQEFLNLEQDDMTVEQYDAEFDMLSRFAPDIVKNEEARTEKFVKGLRLDLQGIVRALRPTTHADALRLALDLSLHERDDPSKVADRGSAFGQKRKVESQPDVTPQQNLRSGAVREVKLVVAWPRAEFASGAGNQDIPLTLVLENSLRLPRTSLPLPNKEEFLPLLVSRPIGLHVGLKEESLSGILSVSTPSREVLLSKEKIKTCQIEIANQMLDVTLLVLDMNDFNIILGMDWLSANHASIDCFWYLKHLGKRTGYREPEVSLSSEPVVREYPDVFPDELPELPPPRKIDFAIELEPDTAPISRAPYRMAPTELKELKVQLQELLDKGYHQLRIGDSDIPKTIFRSRYGHYEFILMSFGLTNALAVFMDLMDRVFKDFLDTFLIVFIDDILIYSKIEAEHEEHLHQVLETLRANKLYAKFSQREFWLKKVTYIDHVVSSEGVFVDPAKIEAVTSWPRPSTVSEIRSFLGLAGYYKRFVEDFSCIASPLTQLTRKGIPFVWSPACESSFQELKHKLVSAPVLTMPDGSGSFVIYNDASKKGLGCVLMQQGKVVAYTSRQLKSHEQNYPTNDLELVAEKELNMRQRRWLELVKDYDCEILYHPGNANVVADALSRKVAHSAALITKQAPLLRDFERAEIAVSIREVTSQLAQLSVEPTLRQRIIVSQLNNPYLVEKRLLVEAEQEDSAVKTELLTEAHSSPFTMHPESTKMYQDLRLTKSAHFVLGKSTYTANKWGQLYMTEIVRLHGVPVSIVSDRDAHLHRSSEKDFNLHWARGSWDSHLHLMEFAYNNSYQATIGMAPFKALYGRCCRSPLCWGEVAQSRQKSYVDVWRKDLEFDVGDMVFLKVTPMKGVLRFEKKGKLSPRFVGPFKILEHIGPVAYPLALPPSFSAVHDVFHVSMLRKYVADPTHVVEYEPLQINENLSYDEQPVEILAREVKMLRNRGISLVKVLWRNHGVEETTWDREDDMKAQYPELFED</sequence>
<dbReference type="Proteomes" id="UP000321393">
    <property type="component" value="Unassembled WGS sequence"/>
</dbReference>
<proteinExistence type="predicted"/>
<evidence type="ECO:0000256" key="6">
    <source>
        <dbReference type="SAM" id="MobiDB-lite"/>
    </source>
</evidence>
<evidence type="ECO:0000313" key="11">
    <source>
        <dbReference type="EMBL" id="KAA0054159.1"/>
    </source>
</evidence>
<accession>A0A5A7UKX9</accession>
<dbReference type="InterPro" id="IPR043502">
    <property type="entry name" value="DNA/RNA_pol_sf"/>
</dbReference>
<dbReference type="Gene3D" id="3.10.10.10">
    <property type="entry name" value="HIV Type 1 Reverse Transcriptase, subunit A, domain 1"/>
    <property type="match status" value="2"/>
</dbReference>
<evidence type="ECO:0000259" key="7">
    <source>
        <dbReference type="Pfam" id="PF00078"/>
    </source>
</evidence>
<dbReference type="Pfam" id="PF17919">
    <property type="entry name" value="RT_RNaseH_2"/>
    <property type="match status" value="1"/>
</dbReference>
<feature type="domain" description="Reverse transcriptase/retrotransposon-derived protein RNase H-like" evidence="9">
    <location>
        <begin position="531"/>
        <end position="618"/>
    </location>
</feature>
<dbReference type="SUPFAM" id="SSF53098">
    <property type="entry name" value="Ribonuclease H-like"/>
    <property type="match status" value="1"/>
</dbReference>
<dbReference type="InterPro" id="IPR043128">
    <property type="entry name" value="Rev_trsase/Diguanyl_cyclase"/>
</dbReference>
<dbReference type="InterPro" id="IPR056924">
    <property type="entry name" value="SH3_Tf2-1"/>
</dbReference>
<dbReference type="PANTHER" id="PTHR37984:SF5">
    <property type="entry name" value="PROTEIN NYNRIN-LIKE"/>
    <property type="match status" value="1"/>
</dbReference>
<dbReference type="CDD" id="cd09274">
    <property type="entry name" value="RNase_HI_RT_Ty3"/>
    <property type="match status" value="1"/>
</dbReference>
<evidence type="ECO:0000259" key="9">
    <source>
        <dbReference type="Pfam" id="PF17919"/>
    </source>
</evidence>
<keyword evidence="4" id="KW-0378">Hydrolase</keyword>
<dbReference type="InterPro" id="IPR012337">
    <property type="entry name" value="RNaseH-like_sf"/>
</dbReference>
<dbReference type="CDD" id="cd01647">
    <property type="entry name" value="RT_LTR"/>
    <property type="match status" value="1"/>
</dbReference>
<dbReference type="Pfam" id="PF00078">
    <property type="entry name" value="RVT_1"/>
    <property type="match status" value="1"/>
</dbReference>
<evidence type="ECO:0000313" key="12">
    <source>
        <dbReference type="Proteomes" id="UP000321393"/>
    </source>
</evidence>
<name>A0A5A7UKX9_CUCMM</name>
<keyword evidence="5" id="KW-0511">Multifunctional enzyme</keyword>
<dbReference type="CDD" id="cd00303">
    <property type="entry name" value="retropepsin_like"/>
    <property type="match status" value="1"/>
</dbReference>
<keyword evidence="4" id="KW-0255">Endonuclease</keyword>
<evidence type="ECO:0000256" key="3">
    <source>
        <dbReference type="ARBA" id="ARBA00022722"/>
    </source>
</evidence>
<dbReference type="InterPro" id="IPR036397">
    <property type="entry name" value="RNaseH_sf"/>
</dbReference>
<reference evidence="11 12" key="1">
    <citation type="submission" date="2019-08" db="EMBL/GenBank/DDBJ databases">
        <title>Draft genome sequences of two oriental melons (Cucumis melo L. var makuwa).</title>
        <authorList>
            <person name="Kwon S.-Y."/>
        </authorList>
    </citation>
    <scope>NUCLEOTIDE SEQUENCE [LARGE SCALE GENOMIC DNA]</scope>
    <source>
        <strain evidence="12">cv. SW 3</strain>
        <tissue evidence="11">Leaf</tissue>
    </source>
</reference>
<dbReference type="InterPro" id="IPR000477">
    <property type="entry name" value="RT_dom"/>
</dbReference>
<keyword evidence="3" id="KW-0540">Nuclease</keyword>
<feature type="domain" description="Retrotransposon gag" evidence="8">
    <location>
        <begin position="9"/>
        <end position="78"/>
    </location>
</feature>
<feature type="region of interest" description="Disordered" evidence="6">
    <location>
        <begin position="110"/>
        <end position="137"/>
    </location>
</feature>
<dbReference type="Pfam" id="PF24626">
    <property type="entry name" value="SH3_Tf2-1"/>
    <property type="match status" value="1"/>
</dbReference>
<dbReference type="Pfam" id="PF08284">
    <property type="entry name" value="RVP_2"/>
    <property type="match status" value="1"/>
</dbReference>
<dbReference type="GO" id="GO:0003676">
    <property type="term" value="F:nucleic acid binding"/>
    <property type="evidence" value="ECO:0007669"/>
    <property type="project" value="InterPro"/>
</dbReference>
<organism evidence="11 12">
    <name type="scientific">Cucumis melo var. makuwa</name>
    <name type="common">Oriental melon</name>
    <dbReference type="NCBI Taxonomy" id="1194695"/>
    <lineage>
        <taxon>Eukaryota</taxon>
        <taxon>Viridiplantae</taxon>
        <taxon>Streptophyta</taxon>
        <taxon>Embryophyta</taxon>
        <taxon>Tracheophyta</taxon>
        <taxon>Spermatophyta</taxon>
        <taxon>Magnoliopsida</taxon>
        <taxon>eudicotyledons</taxon>
        <taxon>Gunneridae</taxon>
        <taxon>Pentapetalae</taxon>
        <taxon>rosids</taxon>
        <taxon>fabids</taxon>
        <taxon>Cucurbitales</taxon>
        <taxon>Cucurbitaceae</taxon>
        <taxon>Benincaseae</taxon>
        <taxon>Cucumis</taxon>
    </lineage>
</organism>
<keyword evidence="2" id="KW-0548">Nucleotidyltransferase</keyword>
<dbReference type="Gene3D" id="3.30.420.10">
    <property type="entry name" value="Ribonuclease H-like superfamily/Ribonuclease H"/>
    <property type="match status" value="1"/>
</dbReference>
<dbReference type="EMBL" id="SSTE01008862">
    <property type="protein sequence ID" value="KAA0054159.1"/>
    <property type="molecule type" value="Genomic_DNA"/>
</dbReference>
<dbReference type="InterPro" id="IPR005162">
    <property type="entry name" value="Retrotrans_gag_dom"/>
</dbReference>
<dbReference type="Pfam" id="PF03732">
    <property type="entry name" value="Retrotrans_gag"/>
    <property type="match status" value="1"/>
</dbReference>
<dbReference type="PANTHER" id="PTHR37984">
    <property type="entry name" value="PROTEIN CBG26694"/>
    <property type="match status" value="1"/>
</dbReference>
<evidence type="ECO:0000256" key="5">
    <source>
        <dbReference type="ARBA" id="ARBA00023268"/>
    </source>
</evidence>
<protein>
    <submittedName>
        <fullName evidence="11">DNA/RNA polymerases superfamily protein</fullName>
    </submittedName>
</protein>
<dbReference type="GO" id="GO:0016779">
    <property type="term" value="F:nucleotidyltransferase activity"/>
    <property type="evidence" value="ECO:0007669"/>
    <property type="project" value="UniProtKB-KW"/>
</dbReference>
<dbReference type="GO" id="GO:0004519">
    <property type="term" value="F:endonuclease activity"/>
    <property type="evidence" value="ECO:0007669"/>
    <property type="project" value="UniProtKB-KW"/>
</dbReference>
<evidence type="ECO:0000256" key="2">
    <source>
        <dbReference type="ARBA" id="ARBA00022695"/>
    </source>
</evidence>
<feature type="domain" description="Reverse transcriptase" evidence="7">
    <location>
        <begin position="356"/>
        <end position="463"/>
    </location>
</feature>
<dbReference type="AlphaFoldDB" id="A0A5A7UKX9"/>
<feature type="domain" description="Tf2-1-like SH3-like" evidence="10">
    <location>
        <begin position="869"/>
        <end position="934"/>
    </location>
</feature>
<evidence type="ECO:0000256" key="4">
    <source>
        <dbReference type="ARBA" id="ARBA00022759"/>
    </source>
</evidence>
<gene>
    <name evidence="11" type="ORF">E6C27_scaffold131G00870</name>
</gene>
<dbReference type="Gene3D" id="2.40.70.10">
    <property type="entry name" value="Acid Proteases"/>
    <property type="match status" value="1"/>
</dbReference>
<keyword evidence="1" id="KW-0808">Transferase</keyword>
<dbReference type="InterPro" id="IPR021109">
    <property type="entry name" value="Peptidase_aspartic_dom_sf"/>
</dbReference>
<dbReference type="OrthoDB" id="532080at2759"/>
<evidence type="ECO:0000256" key="1">
    <source>
        <dbReference type="ARBA" id="ARBA00022679"/>
    </source>
</evidence>
<dbReference type="Gene3D" id="3.30.70.270">
    <property type="match status" value="2"/>
</dbReference>
<evidence type="ECO:0000259" key="8">
    <source>
        <dbReference type="Pfam" id="PF03732"/>
    </source>
</evidence>
<evidence type="ECO:0000259" key="10">
    <source>
        <dbReference type="Pfam" id="PF24626"/>
    </source>
</evidence>
<comment type="caution">
    <text evidence="11">The sequence shown here is derived from an EMBL/GenBank/DDBJ whole genome shotgun (WGS) entry which is preliminary data.</text>
</comment>
<dbReference type="InterPro" id="IPR041577">
    <property type="entry name" value="RT_RNaseH_2"/>
</dbReference>
<dbReference type="FunFam" id="3.30.70.270:FF:000020">
    <property type="entry name" value="Transposon Tf2-6 polyprotein-like Protein"/>
    <property type="match status" value="1"/>
</dbReference>
<dbReference type="SUPFAM" id="SSF56672">
    <property type="entry name" value="DNA/RNA polymerases"/>
    <property type="match status" value="1"/>
</dbReference>
<dbReference type="InterPro" id="IPR050951">
    <property type="entry name" value="Retrovirus_Pol_polyprotein"/>
</dbReference>